<name>A0A3M8B620_9BACL</name>
<organism evidence="3 4">
    <name type="scientific">Brevibacillus agri</name>
    <dbReference type="NCBI Taxonomy" id="51101"/>
    <lineage>
        <taxon>Bacteria</taxon>
        <taxon>Bacillati</taxon>
        <taxon>Bacillota</taxon>
        <taxon>Bacilli</taxon>
        <taxon>Bacillales</taxon>
        <taxon>Paenibacillaceae</taxon>
        <taxon>Brevibacillus</taxon>
    </lineage>
</organism>
<protein>
    <recommendedName>
        <fullName evidence="1">YcaO domain-containing protein</fullName>
    </recommendedName>
</protein>
<evidence type="ECO:0000313" key="5">
    <source>
        <dbReference type="Proteomes" id="UP000317180"/>
    </source>
</evidence>
<dbReference type="RefSeq" id="WP_081592037.1">
    <property type="nucleotide sequence ID" value="NZ_BJOD01000056.1"/>
</dbReference>
<dbReference type="EMBL" id="RHHN01000016">
    <property type="protein sequence ID" value="RNB58896.1"/>
    <property type="molecule type" value="Genomic_DNA"/>
</dbReference>
<evidence type="ECO:0000313" key="3">
    <source>
        <dbReference type="EMBL" id="RNB58896.1"/>
    </source>
</evidence>
<dbReference type="PANTHER" id="PTHR37809">
    <property type="entry name" value="RIBOSOMAL PROTEIN S12 METHYLTHIOTRANSFERASE ACCESSORY FACTOR YCAO"/>
    <property type="match status" value="1"/>
</dbReference>
<dbReference type="Proteomes" id="UP000276178">
    <property type="component" value="Unassembled WGS sequence"/>
</dbReference>
<proteinExistence type="predicted"/>
<dbReference type="InterPro" id="IPR003776">
    <property type="entry name" value="YcaO-like_dom"/>
</dbReference>
<dbReference type="Proteomes" id="UP000317180">
    <property type="component" value="Unassembled WGS sequence"/>
</dbReference>
<dbReference type="PANTHER" id="PTHR37809:SF1">
    <property type="entry name" value="RIBOSOMAL PROTEIN S12 METHYLTHIOTRANSFERASE ACCESSORY FACTOR YCAO"/>
    <property type="match status" value="1"/>
</dbReference>
<feature type="domain" description="YcaO" evidence="1">
    <location>
        <begin position="1"/>
        <end position="370"/>
    </location>
</feature>
<keyword evidence="5" id="KW-1185">Reference proteome</keyword>
<evidence type="ECO:0000313" key="4">
    <source>
        <dbReference type="Proteomes" id="UP000276178"/>
    </source>
</evidence>
<dbReference type="PROSITE" id="PS51664">
    <property type="entry name" value="YCAO"/>
    <property type="match status" value="1"/>
</dbReference>
<evidence type="ECO:0000259" key="1">
    <source>
        <dbReference type="PROSITE" id="PS51664"/>
    </source>
</evidence>
<evidence type="ECO:0000313" key="2">
    <source>
        <dbReference type="EMBL" id="GED27997.1"/>
    </source>
</evidence>
<reference evidence="3 4" key="1">
    <citation type="submission" date="2018-10" db="EMBL/GenBank/DDBJ databases">
        <title>Phylogenomics of Brevibacillus.</title>
        <authorList>
            <person name="Dunlap C."/>
        </authorList>
    </citation>
    <scope>NUCLEOTIDE SEQUENCE [LARGE SCALE GENOMIC DNA]</scope>
    <source>
        <strain evidence="3 4">NRRL NRS 1219</strain>
    </source>
</reference>
<dbReference type="AlphaFoldDB" id="A0A3M8B620"/>
<gene>
    <name evidence="2" type="ORF">BAG01nite_40990</name>
    <name evidence="3" type="ORF">EB820_05150</name>
</gene>
<accession>A0A3M8B620</accession>
<reference evidence="2 5" key="2">
    <citation type="submission" date="2019-06" db="EMBL/GenBank/DDBJ databases">
        <title>Whole genome shotgun sequence of Brevibacillus agri NBRC 15538.</title>
        <authorList>
            <person name="Hosoyama A."/>
            <person name="Uohara A."/>
            <person name="Ohji S."/>
            <person name="Ichikawa N."/>
        </authorList>
    </citation>
    <scope>NUCLEOTIDE SEQUENCE [LARGE SCALE GENOMIC DNA]</scope>
    <source>
        <strain evidence="2 5">NBRC 15538</strain>
    </source>
</reference>
<dbReference type="Gene3D" id="3.30.1330.230">
    <property type="match status" value="1"/>
</dbReference>
<comment type="caution">
    <text evidence="3">The sequence shown here is derived from an EMBL/GenBank/DDBJ whole genome shotgun (WGS) entry which is preliminary data.</text>
</comment>
<dbReference type="OrthoDB" id="2379922at2"/>
<dbReference type="GeneID" id="82809895"/>
<dbReference type="EMBL" id="BJOD01000056">
    <property type="protein sequence ID" value="GED27997.1"/>
    <property type="molecule type" value="Genomic_DNA"/>
</dbReference>
<dbReference type="Pfam" id="PF02624">
    <property type="entry name" value="YcaO"/>
    <property type="match status" value="1"/>
</dbReference>
<sequence>MYYVTNSPNHGHAFVANRIWINKGIFQCGYSNCYVDCAIHKAAYGNSVKNNTRKAMAAAIGEHLERLALFAPRMKAIQENGSASTEAFNLITGDTIKIPLDFVILEYGHPVFKDKDMHSSFSDTCGVASHTSSAYAIEAAFLEFIERQSLIHTWLTKKAGRLLSLKLLEKQSVYNIIQMSKTYKGIQEFYLVDISITDDVHVVLALGFGKESFSIGAGAHWNLLDAVNRAMNEYFQFMTGFWGRENEGESIDGDLYYDFCNSLSPEKFREEYAFLTDNKRQLEENIPLTKTSQKDTFIERVQRVVNDLDISVYATCVPETMEFNTKVVKVFSPDCYPHMNTALLDPQEYRFSRKFDRSIYKNLNKLIPFP</sequence>